<evidence type="ECO:0000313" key="1">
    <source>
        <dbReference type="EMBL" id="POS73136.1"/>
    </source>
</evidence>
<accession>A0A2P5HS96</accession>
<keyword evidence="2" id="KW-1185">Reference proteome</keyword>
<sequence length="94" mass="10424">MRYVLRARLAGRAPSVSPSPSQSLIYLYVHPYNRLHHRIFRVSDGAAYIHISPAGLEAGASHRPSTNTPGQAAARAKLLRRELIRPNESNTPKI</sequence>
<dbReference type="InParanoid" id="A0A2P5HS96"/>
<reference evidence="1" key="1">
    <citation type="submission" date="2017-09" db="EMBL/GenBank/DDBJ databases">
        <title>Polyketide synthases of a Diaporthe helianthi virulent isolate.</title>
        <authorList>
            <person name="Baroncelli R."/>
        </authorList>
    </citation>
    <scope>NUCLEOTIDE SEQUENCE [LARGE SCALE GENOMIC DNA]</scope>
    <source>
        <strain evidence="1">7/96</strain>
    </source>
</reference>
<evidence type="ECO:0000313" key="2">
    <source>
        <dbReference type="Proteomes" id="UP000094444"/>
    </source>
</evidence>
<name>A0A2P5HS96_DIAHE</name>
<dbReference type="EMBL" id="MAVT02000856">
    <property type="protein sequence ID" value="POS73136.1"/>
    <property type="molecule type" value="Genomic_DNA"/>
</dbReference>
<comment type="caution">
    <text evidence="1">The sequence shown here is derived from an EMBL/GenBank/DDBJ whole genome shotgun (WGS) entry which is preliminary data.</text>
</comment>
<organism evidence="1 2">
    <name type="scientific">Diaporthe helianthi</name>
    <dbReference type="NCBI Taxonomy" id="158607"/>
    <lineage>
        <taxon>Eukaryota</taxon>
        <taxon>Fungi</taxon>
        <taxon>Dikarya</taxon>
        <taxon>Ascomycota</taxon>
        <taxon>Pezizomycotina</taxon>
        <taxon>Sordariomycetes</taxon>
        <taxon>Sordariomycetidae</taxon>
        <taxon>Diaporthales</taxon>
        <taxon>Diaporthaceae</taxon>
        <taxon>Diaporthe</taxon>
    </lineage>
</organism>
<dbReference type="Proteomes" id="UP000094444">
    <property type="component" value="Unassembled WGS sequence"/>
</dbReference>
<proteinExistence type="predicted"/>
<protein>
    <submittedName>
        <fullName evidence="1">Uncharacterized protein</fullName>
    </submittedName>
</protein>
<gene>
    <name evidence="1" type="ORF">DHEL01_v208475</name>
</gene>
<dbReference type="AlphaFoldDB" id="A0A2P5HS96"/>